<dbReference type="EMBL" id="HBNR01061943">
    <property type="protein sequence ID" value="CAE4631630.1"/>
    <property type="molecule type" value="Transcribed_RNA"/>
</dbReference>
<reference evidence="2" key="1">
    <citation type="submission" date="2021-01" db="EMBL/GenBank/DDBJ databases">
        <authorList>
            <person name="Corre E."/>
            <person name="Pelletier E."/>
            <person name="Niang G."/>
            <person name="Scheremetjew M."/>
            <person name="Finn R."/>
            <person name="Kale V."/>
            <person name="Holt S."/>
            <person name="Cochrane G."/>
            <person name="Meng A."/>
            <person name="Brown T."/>
            <person name="Cohen L."/>
        </authorList>
    </citation>
    <scope>NUCLEOTIDE SEQUENCE</scope>
    <source>
        <strain evidence="2">CCMP3105</strain>
    </source>
</reference>
<evidence type="ECO:0008006" key="3">
    <source>
        <dbReference type="Google" id="ProtNLM"/>
    </source>
</evidence>
<protein>
    <recommendedName>
        <fullName evidence="3">RRM domain-containing protein</fullName>
    </recommendedName>
</protein>
<dbReference type="SUPFAM" id="SSF54928">
    <property type="entry name" value="RNA-binding domain, RBD"/>
    <property type="match status" value="1"/>
</dbReference>
<dbReference type="GO" id="GO:0003676">
    <property type="term" value="F:nucleic acid binding"/>
    <property type="evidence" value="ECO:0007669"/>
    <property type="project" value="InterPro"/>
</dbReference>
<gene>
    <name evidence="2" type="ORF">AMON00008_LOCUS43653</name>
</gene>
<dbReference type="InterPro" id="IPR035979">
    <property type="entry name" value="RBD_domain_sf"/>
</dbReference>
<name>A0A7S4VU86_9DINO</name>
<sequence>MQSLRMRPRQMRSQHDCSASPSSVPWPFQHAGCHDSDAVTPSSWRPPFQHAACHDSDAVSPSGWRPPFQHAACHDSDAVWRPPLLHAGCYDSDTASLNGWNQHLQHAGCLDGDAAPLNGWHQSVAQQSPVQWSKPKLCVQVAEALSIKFELPEEYEIHAMLMSCQPPNHPSPEVHASSQRPPPSCTKHIPQAPRFRRAQGFSNSENPGMTSFAGQMQGVYDAARMSPAGNNLASAYAASQRLPPSGGANRPPQTPRFRRTRTYSAGEGDFAAFASQTKGTPNGSRMTPMGNYLASVDTEEQRKASATSTMKLQLQALQNEDPSTVFIARRINKLGFTSADTLRSYFSKYGEVKCVYVSHSRVKSVRPDTYWRMRAAALGFVVMFSQRATASILADGPDHLVGDTTIQVHTFHRHGHEPDEEQDTQGAIQKPAQALVCAEHGAQGYGHQHYRKTPEDGGRAAHGSSLLLAACFARYSEQELYNAQPEQYED</sequence>
<organism evidence="2">
    <name type="scientific">Alexandrium monilatum</name>
    <dbReference type="NCBI Taxonomy" id="311494"/>
    <lineage>
        <taxon>Eukaryota</taxon>
        <taxon>Sar</taxon>
        <taxon>Alveolata</taxon>
        <taxon>Dinophyceae</taxon>
        <taxon>Gonyaulacales</taxon>
        <taxon>Pyrocystaceae</taxon>
        <taxon>Alexandrium</taxon>
    </lineage>
</organism>
<accession>A0A7S4VU86</accession>
<feature type="region of interest" description="Disordered" evidence="1">
    <location>
        <begin position="1"/>
        <end position="21"/>
    </location>
</feature>
<evidence type="ECO:0000256" key="1">
    <source>
        <dbReference type="SAM" id="MobiDB-lite"/>
    </source>
</evidence>
<feature type="compositionally biased region" description="Basic residues" evidence="1">
    <location>
        <begin position="1"/>
        <end position="12"/>
    </location>
</feature>
<evidence type="ECO:0000313" key="2">
    <source>
        <dbReference type="EMBL" id="CAE4631630.1"/>
    </source>
</evidence>
<dbReference type="AlphaFoldDB" id="A0A7S4VU86"/>
<proteinExistence type="predicted"/>